<proteinExistence type="predicted"/>
<reference evidence="1 2" key="1">
    <citation type="submission" date="2019-01" db="EMBL/GenBank/DDBJ databases">
        <title>Draft genome sequence of Psathyrella aberdarensis IHI B618.</title>
        <authorList>
            <person name="Buettner E."/>
            <person name="Kellner H."/>
        </authorList>
    </citation>
    <scope>NUCLEOTIDE SEQUENCE [LARGE SCALE GENOMIC DNA]</scope>
    <source>
        <strain evidence="1 2">IHI B618</strain>
    </source>
</reference>
<keyword evidence="2" id="KW-1185">Reference proteome</keyword>
<protein>
    <submittedName>
        <fullName evidence="1">Uncharacterized protein</fullName>
    </submittedName>
</protein>
<comment type="caution">
    <text evidence="1">The sequence shown here is derived from an EMBL/GenBank/DDBJ whole genome shotgun (WGS) entry which is preliminary data.</text>
</comment>
<dbReference type="OrthoDB" id="10360301at2759"/>
<accession>A0A4Q2DBC2</accession>
<organism evidence="1 2">
    <name type="scientific">Candolleomyces aberdarensis</name>
    <dbReference type="NCBI Taxonomy" id="2316362"/>
    <lineage>
        <taxon>Eukaryota</taxon>
        <taxon>Fungi</taxon>
        <taxon>Dikarya</taxon>
        <taxon>Basidiomycota</taxon>
        <taxon>Agaricomycotina</taxon>
        <taxon>Agaricomycetes</taxon>
        <taxon>Agaricomycetidae</taxon>
        <taxon>Agaricales</taxon>
        <taxon>Agaricineae</taxon>
        <taxon>Psathyrellaceae</taxon>
        <taxon>Candolleomyces</taxon>
    </lineage>
</organism>
<sequence length="178" mass="19783">MILAKGFSDVYMNQVLNIETQQDLDNARPALEPFVGELNSKDTSAEIAKQFSDLKAAIEEFSTHFSARANENAIVPLTVNIETLDKLIAEANKSLDIIWVVGISGKASNVINSLEYYRDKKATGLKDIQQAVDGFTKIVRPSPKAFMDPDIDLVINNLVVFGEIWLALSVFPQRLINR</sequence>
<dbReference type="EMBL" id="SDEE01000414">
    <property type="protein sequence ID" value="RXW16659.1"/>
    <property type="molecule type" value="Genomic_DNA"/>
</dbReference>
<dbReference type="AlphaFoldDB" id="A0A4Q2DBC2"/>
<evidence type="ECO:0000313" key="2">
    <source>
        <dbReference type="Proteomes" id="UP000290288"/>
    </source>
</evidence>
<evidence type="ECO:0000313" key="1">
    <source>
        <dbReference type="EMBL" id="RXW16659.1"/>
    </source>
</evidence>
<dbReference type="Proteomes" id="UP000290288">
    <property type="component" value="Unassembled WGS sequence"/>
</dbReference>
<name>A0A4Q2DBC2_9AGAR</name>
<gene>
    <name evidence="1" type="ORF">EST38_g9194</name>
</gene>